<dbReference type="PANTHER" id="PTHR35342">
    <property type="entry name" value="TRICARBOXYLIC TRANSPORT PROTEIN"/>
    <property type="match status" value="1"/>
</dbReference>
<sequence length="506" mass="52838">MLDNLVAAFWLVAEPSTLLSIVAASMFGFVVGALPGLTATMAVALMVPITFLLSPIAAIASIVAAAAMCIAAGDIPGALLRMPGTPASAAYVEEAHALSRKGDAGFVLGTSAFFSMVGGVVGTLVLILASPLLANFALRFSGFEFFWLGCLGLSCAVFVATDDVLKGMASLMIGLLIATVGMDFGTGYPRFTMGTYVLMDGVSFIPALIGMFALPEILRSLVAPAETHRVAQTSFREAWGKVFGAARRYWFVALRGSGLGTVLGALPGAGADIASWISFALAKRFSKEPEKWGKGHIEGIVAGSSSNNAALAGAWIPALVFAIPGDTITAIAIGVLYLKGLNPGPTVFINNADLIYAVFLVFLIANLLLLPFGMLSMKIASLVLRMPRNLIMPALLVLAATGAFAIDNHASGILIMLALGVLAFGMESAGLPLAPAVLGIVLGKIVEQNLIQSLISSQGNLLAFFERPIAGVLGVVTIIVWTLPLFRLLRNRLRPARAETHDGAHR</sequence>
<keyword evidence="1" id="KW-0812">Transmembrane</keyword>
<dbReference type="RefSeq" id="WP_163045939.1">
    <property type="nucleotide sequence ID" value="NZ_JAAAMJ010000027.1"/>
</dbReference>
<feature type="transmembrane region" description="Helical" evidence="1">
    <location>
        <begin position="167"/>
        <end position="184"/>
    </location>
</feature>
<feature type="transmembrane region" description="Helical" evidence="1">
    <location>
        <begin position="196"/>
        <end position="214"/>
    </location>
</feature>
<feature type="transmembrane region" description="Helical" evidence="1">
    <location>
        <begin position="112"/>
        <end position="133"/>
    </location>
</feature>
<dbReference type="PANTHER" id="PTHR35342:SF5">
    <property type="entry name" value="TRICARBOXYLIC TRANSPORT PROTEIN"/>
    <property type="match status" value="1"/>
</dbReference>
<evidence type="ECO:0000259" key="2">
    <source>
        <dbReference type="Pfam" id="PF01970"/>
    </source>
</evidence>
<feature type="transmembrane region" description="Helical" evidence="1">
    <location>
        <begin position="395"/>
        <end position="424"/>
    </location>
</feature>
<protein>
    <submittedName>
        <fullName evidence="3">C4-dicarboxylate ABC transporter permease</fullName>
    </submittedName>
</protein>
<dbReference type="EMBL" id="JAAAMJ010000027">
    <property type="protein sequence ID" value="NDV89085.1"/>
    <property type="molecule type" value="Genomic_DNA"/>
</dbReference>
<feature type="domain" description="DUF112" evidence="2">
    <location>
        <begin position="18"/>
        <end position="438"/>
    </location>
</feature>
<reference evidence="3 4" key="1">
    <citation type="submission" date="2020-01" db="EMBL/GenBank/DDBJ databases">
        <title>Genomes of bacteria type strains.</title>
        <authorList>
            <person name="Chen J."/>
            <person name="Zhu S."/>
            <person name="Chen J."/>
        </authorList>
    </citation>
    <scope>NUCLEOTIDE SEQUENCE [LARGE SCALE GENOMIC DNA]</scope>
    <source>
        <strain evidence="3 4">KCTC 52919</strain>
    </source>
</reference>
<organism evidence="3 4">
    <name type="scientific">Aurantimonas aggregata</name>
    <dbReference type="NCBI Taxonomy" id="2047720"/>
    <lineage>
        <taxon>Bacteria</taxon>
        <taxon>Pseudomonadati</taxon>
        <taxon>Pseudomonadota</taxon>
        <taxon>Alphaproteobacteria</taxon>
        <taxon>Hyphomicrobiales</taxon>
        <taxon>Aurantimonadaceae</taxon>
        <taxon>Aurantimonas</taxon>
    </lineage>
</organism>
<evidence type="ECO:0000313" key="3">
    <source>
        <dbReference type="EMBL" id="NDV89085.1"/>
    </source>
</evidence>
<comment type="caution">
    <text evidence="3">The sequence shown here is derived from an EMBL/GenBank/DDBJ whole genome shotgun (WGS) entry which is preliminary data.</text>
</comment>
<keyword evidence="1" id="KW-1133">Transmembrane helix</keyword>
<keyword evidence="4" id="KW-1185">Reference proteome</keyword>
<keyword evidence="1" id="KW-0472">Membrane</keyword>
<feature type="transmembrane region" description="Helical" evidence="1">
    <location>
        <begin position="354"/>
        <end position="375"/>
    </location>
</feature>
<name>A0A6L9MMY7_9HYPH</name>
<evidence type="ECO:0000313" key="4">
    <source>
        <dbReference type="Proteomes" id="UP000476332"/>
    </source>
</evidence>
<feature type="transmembrane region" description="Helical" evidence="1">
    <location>
        <begin position="469"/>
        <end position="489"/>
    </location>
</feature>
<dbReference type="AlphaFoldDB" id="A0A6L9MMY7"/>
<feature type="transmembrane region" description="Helical" evidence="1">
    <location>
        <begin position="145"/>
        <end position="161"/>
    </location>
</feature>
<dbReference type="Proteomes" id="UP000476332">
    <property type="component" value="Unassembled WGS sequence"/>
</dbReference>
<dbReference type="Pfam" id="PF01970">
    <property type="entry name" value="TctA"/>
    <property type="match status" value="1"/>
</dbReference>
<feature type="transmembrane region" description="Helical" evidence="1">
    <location>
        <begin position="314"/>
        <end position="338"/>
    </location>
</feature>
<accession>A0A6L9MMY7</accession>
<evidence type="ECO:0000256" key="1">
    <source>
        <dbReference type="SAM" id="Phobius"/>
    </source>
</evidence>
<proteinExistence type="predicted"/>
<feature type="transmembrane region" description="Helical" evidence="1">
    <location>
        <begin position="52"/>
        <end position="73"/>
    </location>
</feature>
<gene>
    <name evidence="3" type="ORF">GTW51_20645</name>
</gene>
<dbReference type="InterPro" id="IPR002823">
    <property type="entry name" value="DUF112_TM"/>
</dbReference>